<reference evidence="1" key="1">
    <citation type="journal article" date="2014" name="Front. Microbiol.">
        <title>High frequency of phylogenetically diverse reductive dehalogenase-homologous genes in deep subseafloor sedimentary metagenomes.</title>
        <authorList>
            <person name="Kawai M."/>
            <person name="Futagami T."/>
            <person name="Toyoda A."/>
            <person name="Takaki Y."/>
            <person name="Nishi S."/>
            <person name="Hori S."/>
            <person name="Arai W."/>
            <person name="Tsubouchi T."/>
            <person name="Morono Y."/>
            <person name="Uchiyama I."/>
            <person name="Ito T."/>
            <person name="Fujiyama A."/>
            <person name="Inagaki F."/>
            <person name="Takami H."/>
        </authorList>
    </citation>
    <scope>NUCLEOTIDE SEQUENCE</scope>
    <source>
        <strain evidence="1">Expedition CK06-06</strain>
    </source>
</reference>
<organism evidence="1">
    <name type="scientific">marine sediment metagenome</name>
    <dbReference type="NCBI Taxonomy" id="412755"/>
    <lineage>
        <taxon>unclassified sequences</taxon>
        <taxon>metagenomes</taxon>
        <taxon>ecological metagenomes</taxon>
    </lineage>
</organism>
<dbReference type="AlphaFoldDB" id="X1GC01"/>
<name>X1GC01_9ZZZZ</name>
<feature type="non-terminal residue" evidence="1">
    <location>
        <position position="126"/>
    </location>
</feature>
<gene>
    <name evidence="1" type="ORF">S03H2_26100</name>
</gene>
<protein>
    <submittedName>
        <fullName evidence="1">Uncharacterized protein</fullName>
    </submittedName>
</protein>
<feature type="non-terminal residue" evidence="1">
    <location>
        <position position="1"/>
    </location>
</feature>
<sequence length="126" mass="13049">TDTDTFVGLTDTPADFADDAGKLLRVDSSSGAVEFVSTTGIATDTFGPLTDITTNNATTGKHGFLLKLTGSTSTYLNANGAWSTPPDTGEVNTASNAGTTGIGIYYTKSTYDLQFKAIHSTGNILI</sequence>
<evidence type="ECO:0000313" key="1">
    <source>
        <dbReference type="EMBL" id="GAH39109.1"/>
    </source>
</evidence>
<comment type="caution">
    <text evidence="1">The sequence shown here is derived from an EMBL/GenBank/DDBJ whole genome shotgun (WGS) entry which is preliminary data.</text>
</comment>
<proteinExistence type="predicted"/>
<accession>X1GC01</accession>
<dbReference type="EMBL" id="BARU01014996">
    <property type="protein sequence ID" value="GAH39109.1"/>
    <property type="molecule type" value="Genomic_DNA"/>
</dbReference>